<evidence type="ECO:0000256" key="2">
    <source>
        <dbReference type="SAM" id="MobiDB-lite"/>
    </source>
</evidence>
<organism evidence="3 4">
    <name type="scientific">Plasmodium gallinaceum</name>
    <dbReference type="NCBI Taxonomy" id="5849"/>
    <lineage>
        <taxon>Eukaryota</taxon>
        <taxon>Sar</taxon>
        <taxon>Alveolata</taxon>
        <taxon>Apicomplexa</taxon>
        <taxon>Aconoidasida</taxon>
        <taxon>Haemosporida</taxon>
        <taxon>Plasmodiidae</taxon>
        <taxon>Plasmodium</taxon>
        <taxon>Plasmodium (Haemamoeba)</taxon>
    </lineage>
</organism>
<gene>
    <name evidence="3" type="ORF">PGAL8A_00043900</name>
</gene>
<sequence length="880" mass="105273">MLKKKKKDTILKDKLKNSGNNKNVLNGICDKNIDKVKKINVEKIDGYDIKDLEEKENEIDKISRKIYEENSKIKKINLHHRLIKEELEKKKLIDQTDRKKKNSVDYYKKITIKLQNNINNIEEYTNNITNDINILKMSIDDERNERIIYNNNMKILINEYNNLKKSISNLILQEKEYSLQNEKLKIELNELNKEKDTIEKKHREDFKTLQQKLKEQKILSSEQKIHELVKMKNNFKERIHKTIENTEEFKKTDKYNENIINDYLLENYEDEKKKKLNTKITLLKKLCLRILCINEYQKQNIKKLEKNIENMNNAINSIELLTSKKCDFDNIIINLNESKEKNYSLISRINLLNYETNVLIKLNKKMKEKFRDINFENHEIINLKREITNKMNDKMNHIKTSLINNEETYKLKKKCFDDCVMHLKSLYEFIKQYENNNDKLNLRSQIINKEKNFHFNYIHKYNEEILVDSNHLNDFLIFIEKYIYALNFYLPSPPFNYKKFLIDNPYFHNQSSYEPLNICDTTNLISNKNLYSSNISNELNNKCNDNNYKIDNISDNTNCLSVQSPNENININEEVYLTNNNQNFGRNNINDKKNNIENDLSNENESEIEKKGLHDDNTRNSSENLKKDDENSKKDDENLENENSKKDDEKLENENLKKDDENSKKDDENLENEILKKDDEKLENENLKENDENLENENLKENDIKKSEENENLKKDDENIKKDDENIKKDDENLENENSKKDDENSKKDDENSKKDDENSKKDDENLENENSKKDDEKLENENLKKDDENSKKDDENLENENLKGNDENLENENLKGNDENLENEILKKDDENLENYIKKSEENENYLLNHFNSRNIEYDKLKDEIPNELLNNKYSSKQI</sequence>
<proteinExistence type="predicted"/>
<dbReference type="EMBL" id="CVMV01000132">
    <property type="protein sequence ID" value="CRG98008.1"/>
    <property type="molecule type" value="Genomic_DNA"/>
</dbReference>
<feature type="region of interest" description="Disordered" evidence="2">
    <location>
        <begin position="581"/>
        <end position="827"/>
    </location>
</feature>
<dbReference type="RefSeq" id="XP_028530805.1">
    <property type="nucleotide sequence ID" value="XM_028674454.1"/>
</dbReference>
<accession>A0A1J1GZK9</accession>
<dbReference type="OMA" id="ILCINEY"/>
<feature type="coiled-coil region" evidence="1">
    <location>
        <begin position="265"/>
        <end position="321"/>
    </location>
</feature>
<reference evidence="3" key="1">
    <citation type="submission" date="2015-04" db="EMBL/GenBank/DDBJ databases">
        <authorList>
            <consortium name="Pathogen Informatics"/>
        </authorList>
    </citation>
    <scope>NUCLEOTIDE SEQUENCE [LARGE SCALE GENOMIC DNA]</scope>
    <source>
        <strain evidence="3">8A</strain>
    </source>
</reference>
<keyword evidence="4" id="KW-1185">Reference proteome</keyword>
<name>A0A1J1GZK9_PLAGA</name>
<protein>
    <submittedName>
        <fullName evidence="3">Uncharacterized protein</fullName>
    </submittedName>
</protein>
<feature type="coiled-coil region" evidence="1">
    <location>
        <begin position="423"/>
        <end position="450"/>
    </location>
</feature>
<evidence type="ECO:0000313" key="3">
    <source>
        <dbReference type="EMBL" id="CRG98008.1"/>
    </source>
</evidence>
<dbReference type="VEuPathDB" id="PlasmoDB:PGAL8A_00043900"/>
<keyword evidence="1" id="KW-0175">Coiled coil</keyword>
<evidence type="ECO:0000256" key="1">
    <source>
        <dbReference type="SAM" id="Coils"/>
    </source>
</evidence>
<feature type="compositionally biased region" description="Basic and acidic residues" evidence="2">
    <location>
        <begin position="607"/>
        <end position="827"/>
    </location>
</feature>
<dbReference type="GeneID" id="39728964"/>
<comment type="caution">
    <text evidence="3">The sequence shown here is derived from an EMBL/GenBank/DDBJ whole genome shotgun (WGS) entry which is preliminary data.</text>
</comment>
<feature type="coiled-coil region" evidence="1">
    <location>
        <begin position="153"/>
        <end position="204"/>
    </location>
</feature>
<dbReference type="OrthoDB" id="377880at2759"/>
<dbReference type="AlphaFoldDB" id="A0A1J1GZK9"/>
<dbReference type="Proteomes" id="UP000220797">
    <property type="component" value="Unassembled WGS sequence"/>
</dbReference>
<evidence type="ECO:0000313" key="4">
    <source>
        <dbReference type="Proteomes" id="UP000220797"/>
    </source>
</evidence>